<dbReference type="GO" id="GO:0051603">
    <property type="term" value="P:proteolysis involved in protein catabolic process"/>
    <property type="evidence" value="ECO:0007669"/>
    <property type="project" value="InterPro"/>
</dbReference>
<dbReference type="SUPFAM" id="SSF56235">
    <property type="entry name" value="N-terminal nucleophile aminohydrolases (Ntn hydrolases)"/>
    <property type="match status" value="1"/>
</dbReference>
<reference evidence="5" key="1">
    <citation type="submission" date="2021-06" db="EMBL/GenBank/DDBJ databases">
        <authorList>
            <person name="Kallberg Y."/>
            <person name="Tangrot J."/>
            <person name="Rosling A."/>
        </authorList>
    </citation>
    <scope>NUCLEOTIDE SEQUENCE</scope>
    <source>
        <strain evidence="5">FL130A</strain>
    </source>
</reference>
<dbReference type="OrthoDB" id="10248542at2759"/>
<proteinExistence type="inferred from homology"/>
<dbReference type="Pfam" id="PF00227">
    <property type="entry name" value="Proteasome"/>
    <property type="match status" value="1"/>
</dbReference>
<keyword evidence="6" id="KW-1185">Reference proteome</keyword>
<dbReference type="GO" id="GO:0019774">
    <property type="term" value="C:proteasome core complex, beta-subunit complex"/>
    <property type="evidence" value="ECO:0007669"/>
    <property type="project" value="UniProtKB-UniRule"/>
</dbReference>
<gene>
    <name evidence="5" type="ORF">ALEPTO_LOCUS8827</name>
</gene>
<dbReference type="InterPro" id="IPR029055">
    <property type="entry name" value="Ntn_hydrolases_N"/>
</dbReference>
<dbReference type="GO" id="GO:0005737">
    <property type="term" value="C:cytoplasm"/>
    <property type="evidence" value="ECO:0007669"/>
    <property type="project" value="UniProtKB-SubCell"/>
</dbReference>
<organism evidence="5 6">
    <name type="scientific">Ambispora leptoticha</name>
    <dbReference type="NCBI Taxonomy" id="144679"/>
    <lineage>
        <taxon>Eukaryota</taxon>
        <taxon>Fungi</taxon>
        <taxon>Fungi incertae sedis</taxon>
        <taxon>Mucoromycota</taxon>
        <taxon>Glomeromycotina</taxon>
        <taxon>Glomeromycetes</taxon>
        <taxon>Archaeosporales</taxon>
        <taxon>Ambisporaceae</taxon>
        <taxon>Ambispora</taxon>
    </lineage>
</organism>
<evidence type="ECO:0000256" key="3">
    <source>
        <dbReference type="ARBA" id="ARBA00023242"/>
    </source>
</evidence>
<evidence type="ECO:0000313" key="6">
    <source>
        <dbReference type="Proteomes" id="UP000789508"/>
    </source>
</evidence>
<keyword evidence="1 4" id="KW-0963">Cytoplasm</keyword>
<comment type="caution">
    <text evidence="5">The sequence shown here is derived from an EMBL/GenBank/DDBJ whole genome shotgun (WGS) entry which is preliminary data.</text>
</comment>
<sequence length="236" mass="26761">MNHFPNDWGKPQPKNHTQQPIITGSSVIAFKYKDGVMMAADNLVSFGRTSRYREIERLYPVGEYTVLGASGDISDFQHVKHMLDKIITKEYYTNDGHVLGAPHIYEYLSRVMYHRRSELNPLWNYFVVGGYHNGEGYLGYVDLFGNTYQSSSIATGFGMYLATPILRKAVEGNEHTLTEAQAVEITDQIMKVLFCRDAKATNKFQRAKITAQGVEISAPISVQPEWNYGKDIRGYS</sequence>
<dbReference type="InterPro" id="IPR023333">
    <property type="entry name" value="Proteasome_suB-type"/>
</dbReference>
<protein>
    <recommendedName>
        <fullName evidence="4">Proteasome subunit beta</fullName>
    </recommendedName>
</protein>
<comment type="function">
    <text evidence="4">Non-catalytic component of the proteasome.</text>
</comment>
<name>A0A9N9CX49_9GLOM</name>
<dbReference type="CDD" id="cd03760">
    <property type="entry name" value="proteasome_beta_type_4"/>
    <property type="match status" value="1"/>
</dbReference>
<dbReference type="EMBL" id="CAJVPS010005719">
    <property type="protein sequence ID" value="CAG8617768.1"/>
    <property type="molecule type" value="Genomic_DNA"/>
</dbReference>
<evidence type="ECO:0000256" key="4">
    <source>
        <dbReference type="PIRNR" id="PIRNR001213"/>
    </source>
</evidence>
<dbReference type="Gene3D" id="3.60.20.10">
    <property type="entry name" value="Glutamine Phosphoribosylpyrophosphate, subunit 1, domain 1"/>
    <property type="match status" value="1"/>
</dbReference>
<evidence type="ECO:0000256" key="2">
    <source>
        <dbReference type="ARBA" id="ARBA00022942"/>
    </source>
</evidence>
<dbReference type="AlphaFoldDB" id="A0A9N9CX49"/>
<accession>A0A9N9CX49</accession>
<dbReference type="Proteomes" id="UP000789508">
    <property type="component" value="Unassembled WGS sequence"/>
</dbReference>
<dbReference type="PIRSF" id="PIRSF001213">
    <property type="entry name" value="Psome_endopept_beta"/>
    <property type="match status" value="1"/>
</dbReference>
<dbReference type="InterPro" id="IPR016050">
    <property type="entry name" value="Proteasome_bsu_CS"/>
</dbReference>
<keyword evidence="2 4" id="KW-0647">Proteasome</keyword>
<dbReference type="InterPro" id="IPR001353">
    <property type="entry name" value="Proteasome_sua/b"/>
</dbReference>
<keyword evidence="3 4" id="KW-0539">Nucleus</keyword>
<dbReference type="PANTHER" id="PTHR32194:SF6">
    <property type="entry name" value="PROTEASOME SUBUNIT BETA"/>
    <property type="match status" value="1"/>
</dbReference>
<dbReference type="FunFam" id="3.60.20.10:FF:000014">
    <property type="entry name" value="Proteasome subunit beta type-7"/>
    <property type="match status" value="1"/>
</dbReference>
<dbReference type="GO" id="GO:0005634">
    <property type="term" value="C:nucleus"/>
    <property type="evidence" value="ECO:0007669"/>
    <property type="project" value="UniProtKB-SubCell"/>
</dbReference>
<dbReference type="InterPro" id="IPR016295">
    <property type="entry name" value="Proteasome_beta4"/>
</dbReference>
<dbReference type="PROSITE" id="PS00854">
    <property type="entry name" value="PROTEASOME_BETA_1"/>
    <property type="match status" value="1"/>
</dbReference>
<comment type="similarity">
    <text evidence="4">Belongs to the peptidase T1B family.</text>
</comment>
<evidence type="ECO:0000256" key="1">
    <source>
        <dbReference type="ARBA" id="ARBA00022490"/>
    </source>
</evidence>
<evidence type="ECO:0000313" key="5">
    <source>
        <dbReference type="EMBL" id="CAG8617768.1"/>
    </source>
</evidence>
<comment type="subcellular location">
    <subcellularLocation>
        <location evidence="4">Cytoplasm</location>
    </subcellularLocation>
    <subcellularLocation>
        <location evidence="4">Nucleus</location>
    </subcellularLocation>
</comment>
<dbReference type="PANTHER" id="PTHR32194">
    <property type="entry name" value="METALLOPROTEASE TLDD"/>
    <property type="match status" value="1"/>
</dbReference>